<feature type="region of interest" description="Disordered" evidence="11">
    <location>
        <begin position="12"/>
        <end position="33"/>
    </location>
</feature>
<comment type="similarity">
    <text evidence="1">Belongs to the helicase family. SKI2 subfamily.</text>
</comment>
<evidence type="ECO:0000256" key="6">
    <source>
        <dbReference type="ARBA" id="ARBA00023235"/>
    </source>
</evidence>
<dbReference type="InterPro" id="IPR011545">
    <property type="entry name" value="DEAD/DEAH_box_helicase_dom"/>
</dbReference>
<dbReference type="SMART" id="SM00973">
    <property type="entry name" value="Sec63"/>
    <property type="match status" value="1"/>
</dbReference>
<dbReference type="Pfam" id="PF00270">
    <property type="entry name" value="DEAD"/>
    <property type="match status" value="1"/>
</dbReference>
<feature type="domain" description="Helicase ATP-binding" evidence="12">
    <location>
        <begin position="74"/>
        <end position="246"/>
    </location>
</feature>
<dbReference type="PANTHER" id="PTHR47835">
    <property type="entry name" value="HFM1, ATP DEPENDENT DNA HELICASE HOMOLOG"/>
    <property type="match status" value="1"/>
</dbReference>
<comment type="catalytic activity">
    <reaction evidence="8">
        <text>Couples ATP hydrolysis with the unwinding of duplex DNA by translocating in the 3'-5' direction.</text>
        <dbReference type="EC" id="5.6.2.4"/>
    </reaction>
</comment>
<evidence type="ECO:0000256" key="2">
    <source>
        <dbReference type="ARBA" id="ARBA00022741"/>
    </source>
</evidence>
<dbReference type="GO" id="GO:0005524">
    <property type="term" value="F:ATP binding"/>
    <property type="evidence" value="ECO:0007669"/>
    <property type="project" value="UniProtKB-KW"/>
</dbReference>
<dbReference type="InterPro" id="IPR027417">
    <property type="entry name" value="P-loop_NTPase"/>
</dbReference>
<dbReference type="EC" id="5.6.2.4" evidence="9"/>
<dbReference type="InterPro" id="IPR036388">
    <property type="entry name" value="WH-like_DNA-bd_sf"/>
</dbReference>
<evidence type="ECO:0000256" key="9">
    <source>
        <dbReference type="ARBA" id="ARBA00034808"/>
    </source>
</evidence>
<dbReference type="InterPro" id="IPR052247">
    <property type="entry name" value="Meiotic_Crossover_Helicase"/>
</dbReference>
<dbReference type="AlphaFoldDB" id="A0A9P8PF81"/>
<dbReference type="GO" id="GO:0003676">
    <property type="term" value="F:nucleic acid binding"/>
    <property type="evidence" value="ECO:0007669"/>
    <property type="project" value="InterPro"/>
</dbReference>
<dbReference type="InterPro" id="IPR004179">
    <property type="entry name" value="Sec63-dom"/>
</dbReference>
<feature type="domain" description="Helicase C-terminal" evidence="13">
    <location>
        <begin position="285"/>
        <end position="468"/>
    </location>
</feature>
<protein>
    <recommendedName>
        <fullName evidence="9">DNA 3'-5' helicase</fullName>
        <ecNumber evidence="9">5.6.2.4</ecNumber>
    </recommendedName>
</protein>
<comment type="catalytic activity">
    <reaction evidence="10">
        <text>ATP + H2O = ADP + phosphate + H(+)</text>
        <dbReference type="Rhea" id="RHEA:13065"/>
        <dbReference type="ChEBI" id="CHEBI:15377"/>
        <dbReference type="ChEBI" id="CHEBI:15378"/>
        <dbReference type="ChEBI" id="CHEBI:30616"/>
        <dbReference type="ChEBI" id="CHEBI:43474"/>
        <dbReference type="ChEBI" id="CHEBI:456216"/>
        <dbReference type="EC" id="5.6.2.4"/>
    </reaction>
</comment>
<dbReference type="InterPro" id="IPR014001">
    <property type="entry name" value="Helicase_ATP-bd"/>
</dbReference>
<dbReference type="SMART" id="SM00487">
    <property type="entry name" value="DEXDc"/>
    <property type="match status" value="1"/>
</dbReference>
<dbReference type="GO" id="GO:0043138">
    <property type="term" value="F:3'-5' DNA helicase activity"/>
    <property type="evidence" value="ECO:0007669"/>
    <property type="project" value="UniProtKB-EC"/>
</dbReference>
<dbReference type="GO" id="GO:0016787">
    <property type="term" value="F:hydrolase activity"/>
    <property type="evidence" value="ECO:0007669"/>
    <property type="project" value="UniProtKB-KW"/>
</dbReference>
<evidence type="ECO:0000256" key="11">
    <source>
        <dbReference type="SAM" id="MobiDB-lite"/>
    </source>
</evidence>
<feature type="region of interest" description="Disordered" evidence="11">
    <location>
        <begin position="875"/>
        <end position="916"/>
    </location>
</feature>
<organism evidence="14 15">
    <name type="scientific">Ogataea polymorpha</name>
    <dbReference type="NCBI Taxonomy" id="460523"/>
    <lineage>
        <taxon>Eukaryota</taxon>
        <taxon>Fungi</taxon>
        <taxon>Dikarya</taxon>
        <taxon>Ascomycota</taxon>
        <taxon>Saccharomycotina</taxon>
        <taxon>Pichiomycetes</taxon>
        <taxon>Pichiales</taxon>
        <taxon>Pichiaceae</taxon>
        <taxon>Ogataea</taxon>
    </lineage>
</organism>
<keyword evidence="7" id="KW-0469">Meiosis</keyword>
<accession>A0A9P8PF81</accession>
<dbReference type="PANTHER" id="PTHR47835:SF3">
    <property type="entry name" value="HELICASE FOR MEIOSIS 1"/>
    <property type="match status" value="1"/>
</dbReference>
<dbReference type="SMART" id="SM00490">
    <property type="entry name" value="HELICc"/>
    <property type="match status" value="1"/>
</dbReference>
<dbReference type="Gene3D" id="3.40.50.300">
    <property type="entry name" value="P-loop containing nucleotide triphosphate hydrolases"/>
    <property type="match status" value="2"/>
</dbReference>
<evidence type="ECO:0000259" key="12">
    <source>
        <dbReference type="PROSITE" id="PS51192"/>
    </source>
</evidence>
<dbReference type="CDD" id="cd18795">
    <property type="entry name" value="SF2_C_Ski2"/>
    <property type="match status" value="1"/>
</dbReference>
<evidence type="ECO:0000313" key="14">
    <source>
        <dbReference type="EMBL" id="KAH3670139.1"/>
    </source>
</evidence>
<gene>
    <name evidence="14" type="ORF">OGATHE_002952</name>
</gene>
<evidence type="ECO:0000313" key="15">
    <source>
        <dbReference type="Proteomes" id="UP000788993"/>
    </source>
</evidence>
<dbReference type="OrthoDB" id="5575at2759"/>
<evidence type="ECO:0000259" key="13">
    <source>
        <dbReference type="PROSITE" id="PS51194"/>
    </source>
</evidence>
<dbReference type="Pfam" id="PF02889">
    <property type="entry name" value="Sec63"/>
    <property type="match status" value="1"/>
</dbReference>
<reference evidence="14" key="1">
    <citation type="journal article" date="2021" name="Open Biol.">
        <title>Shared evolutionary footprints suggest mitochondrial oxidative damage underlies multiple complex I losses in fungi.</title>
        <authorList>
            <person name="Schikora-Tamarit M.A."/>
            <person name="Marcet-Houben M."/>
            <person name="Nosek J."/>
            <person name="Gabaldon T."/>
        </authorList>
    </citation>
    <scope>NUCLEOTIDE SEQUENCE</scope>
    <source>
        <strain evidence="14">NCAIM Y.01608</strain>
    </source>
</reference>
<keyword evidence="4" id="KW-0347">Helicase</keyword>
<dbReference type="InterPro" id="IPR001650">
    <property type="entry name" value="Helicase_C-like"/>
</dbReference>
<dbReference type="Gene3D" id="1.10.3380.10">
    <property type="entry name" value="Sec63 N-terminal domain-like domain"/>
    <property type="match status" value="1"/>
</dbReference>
<evidence type="ECO:0000256" key="8">
    <source>
        <dbReference type="ARBA" id="ARBA00034617"/>
    </source>
</evidence>
<dbReference type="SUPFAM" id="SSF158702">
    <property type="entry name" value="Sec63 N-terminal domain-like"/>
    <property type="match status" value="1"/>
</dbReference>
<evidence type="ECO:0000256" key="1">
    <source>
        <dbReference type="ARBA" id="ARBA00010140"/>
    </source>
</evidence>
<reference evidence="14" key="2">
    <citation type="submission" date="2021-01" db="EMBL/GenBank/DDBJ databases">
        <authorList>
            <person name="Schikora-Tamarit M.A."/>
        </authorList>
    </citation>
    <scope>NUCLEOTIDE SEQUENCE</scope>
    <source>
        <strain evidence="14">NCAIM Y.01608</strain>
    </source>
</reference>
<dbReference type="Pfam" id="PF23445">
    <property type="entry name" value="WHD_SNRNP200"/>
    <property type="match status" value="1"/>
</dbReference>
<dbReference type="GO" id="GO:0051321">
    <property type="term" value="P:meiotic cell cycle"/>
    <property type="evidence" value="ECO:0007669"/>
    <property type="project" value="UniProtKB-KW"/>
</dbReference>
<keyword evidence="3" id="KW-0378">Hydrolase</keyword>
<comment type="caution">
    <text evidence="14">The sequence shown here is derived from an EMBL/GenBank/DDBJ whole genome shotgun (WGS) entry which is preliminary data.</text>
</comment>
<proteinExistence type="inferred from homology"/>
<feature type="compositionally biased region" description="Basic and acidic residues" evidence="11">
    <location>
        <begin position="875"/>
        <end position="891"/>
    </location>
</feature>
<evidence type="ECO:0000256" key="3">
    <source>
        <dbReference type="ARBA" id="ARBA00022801"/>
    </source>
</evidence>
<dbReference type="EMBL" id="JAEUBD010000983">
    <property type="protein sequence ID" value="KAH3670139.1"/>
    <property type="molecule type" value="Genomic_DNA"/>
</dbReference>
<dbReference type="PROSITE" id="PS51192">
    <property type="entry name" value="HELICASE_ATP_BIND_1"/>
    <property type="match status" value="1"/>
</dbReference>
<keyword evidence="15" id="KW-1185">Reference proteome</keyword>
<dbReference type="Gene3D" id="1.10.10.10">
    <property type="entry name" value="Winged helix-like DNA-binding domain superfamily/Winged helix DNA-binding domain"/>
    <property type="match status" value="1"/>
</dbReference>
<keyword evidence="2" id="KW-0547">Nucleotide-binding</keyword>
<dbReference type="PROSITE" id="PS51194">
    <property type="entry name" value="HELICASE_CTER"/>
    <property type="match status" value="1"/>
</dbReference>
<name>A0A9P8PF81_9ASCO</name>
<evidence type="ECO:0000256" key="4">
    <source>
        <dbReference type="ARBA" id="ARBA00022806"/>
    </source>
</evidence>
<keyword evidence="5" id="KW-0067">ATP-binding</keyword>
<feature type="compositionally biased region" description="Low complexity" evidence="11">
    <location>
        <begin position="21"/>
        <end position="30"/>
    </location>
</feature>
<dbReference type="Pfam" id="PF00271">
    <property type="entry name" value="Helicase_C"/>
    <property type="match status" value="1"/>
</dbReference>
<dbReference type="Proteomes" id="UP000788993">
    <property type="component" value="Unassembled WGS sequence"/>
</dbReference>
<dbReference type="SUPFAM" id="SSF52540">
    <property type="entry name" value="P-loop containing nucleoside triphosphate hydrolases"/>
    <property type="match status" value="1"/>
</dbReference>
<dbReference type="InterPro" id="IPR057842">
    <property type="entry name" value="WH_MER3"/>
</dbReference>
<evidence type="ECO:0000256" key="10">
    <source>
        <dbReference type="ARBA" id="ARBA00048988"/>
    </source>
</evidence>
<sequence length="916" mass="103818">MKDIRDLLIAKSAEKHEKETSQQPSLPSSPTHEDLFECTKAKPASNLNTFAVGDNYASIFKFSQFNKMQTSAFPMIFQDSDNCVVTSPTGSGKTVLFEVAIIRALKENSKAKILYLAPLKALCNERFSDWSHRFARFNISAGLLTGDSDMREVQRARACNIVISTPEKWDTFTRQSKNRRESLLPLSLLLLDEIHAIKENRGANLEAVVTRIKNLYHNIRIIALSATVPNIDDISKWLRKPGKLRATTLKFNDTYRSVKLTKTVLGFNRKPTTNEFQFEAFLTSKLLAIIQNYGNRKPVLVFCATRKSTIMTAKALGKKLGSYFPRKPPITDRLQPQLLDLINNGVAYHHGGLSSEERRVIENGFLSGKISVICCTSTLAAGVNLPAFLVVIKGTKTWINGSLQEYSDLEVLQMIGRAGRPQFENQGACVIMTQSAEKAKYEKLIHGTEEVESSLPHKLSEILLKEVDSGQISDFQSAIEWLKTTFFYQRYLVSPYSYAGVVKPVIYKKPSHCLESFLQKGIKELWAGGLITIQQGEFVCSCYGDTMLRNCLSLETMKYLLRLKNIEQDKCLDFLSQTPEFAKVEYRSSEKPLFRKINQSPLIRYRLEGEIEAVWQKVHLVVQFELGRLDYPTHPSFRNLSLGFNFDKAKVLRQMTNLINAGISIFERKGDTTSLRSVLYLERCLSAKAWENTALELTQIEGIDKGVARKLETSNIHSIKEALQLPRESFHRLGIKNSVTIYDQLRSFPQIHLKAKIIRNASTADLLKVAMVITTPIEYIPNYDSSDCTILIHGRNTKELIKYMKIPLRQMSGDLEINLEVNAQLNEKIVIYANFTDKVGSGTEVSLSCLPSIDESDFSDEEDVELMLIEREKRKCEEQAQTDAKRRRENSLEMTEEGVFSELEREDSSMSSVTPE</sequence>
<evidence type="ECO:0000256" key="7">
    <source>
        <dbReference type="ARBA" id="ARBA00023254"/>
    </source>
</evidence>
<keyword evidence="6" id="KW-0413">Isomerase</keyword>
<evidence type="ECO:0000256" key="5">
    <source>
        <dbReference type="ARBA" id="ARBA00022840"/>
    </source>
</evidence>